<dbReference type="PANTHER" id="PTHR31332:SF0">
    <property type="entry name" value="7-HYDROXYMETHYL CHLOROPHYLL A REDUCTASE, CHLOROPLASTIC"/>
    <property type="match status" value="1"/>
</dbReference>
<dbReference type="InterPro" id="IPR017896">
    <property type="entry name" value="4Fe4S_Fe-S-bd"/>
</dbReference>
<dbReference type="Proteomes" id="UP000199441">
    <property type="component" value="Unassembled WGS sequence"/>
</dbReference>
<keyword evidence="3" id="KW-1185">Reference proteome</keyword>
<dbReference type="GO" id="GO:0090415">
    <property type="term" value="F:7-hydroxymethyl chlorophyll a reductase activity"/>
    <property type="evidence" value="ECO:0007669"/>
    <property type="project" value="TreeGrafter"/>
</dbReference>
<evidence type="ECO:0000313" key="2">
    <source>
        <dbReference type="EMBL" id="SDW75671.1"/>
    </source>
</evidence>
<dbReference type="AlphaFoldDB" id="A0A1H2W560"/>
<sequence length="408" mass="43967">MPDKLSKVLNGDLCAGCGGCAAVAPNAVSMRMTKDGFLRPHFTRRLQHSEQRRIAQICPSVGQECEAGGRVNDPNWGPYVSASLGFSVDPVLRRRAASGGALSGYLIALLKGGHVDGIIQIKADPNDPMANITTISTTTDDILEASGSRYAPSSPLDSLNQLRGDGRRYAFVGKPCDVSALATLRQIDPEVRSMVPVLVSFMCAGVPSLDAGASLLRLMGVEARDVTTFRHRADGWPGRATARLQSGKTVSLSYSQSWGDVLSKAVQHRCKICADGSGVFADIIFADAWEADSDGYPDFEDRPGQSLILARTALGQSLLLAAQGPGDLEVSTYDLNDLEQVQPGQVRRRRVLLARLAALWIMGRPIPHYRGMGLWAMSRSAPATEVIRNFAGMIRRTVRFSIKGDKPC</sequence>
<dbReference type="InterPro" id="IPR045220">
    <property type="entry name" value="FRHB/FDHB/HCAR-like"/>
</dbReference>
<dbReference type="Pfam" id="PF04432">
    <property type="entry name" value="FrhB_FdhB_C"/>
    <property type="match status" value="1"/>
</dbReference>
<proteinExistence type="predicted"/>
<dbReference type="Pfam" id="PF04422">
    <property type="entry name" value="FrhB_FdhB_N"/>
    <property type="match status" value="1"/>
</dbReference>
<dbReference type="STRING" id="670155.SAMN04488001_1723"/>
<dbReference type="InterPro" id="IPR007516">
    <property type="entry name" value="Co_F420_Hydgase/DH_bsu_N"/>
</dbReference>
<evidence type="ECO:0000313" key="3">
    <source>
        <dbReference type="Proteomes" id="UP000199441"/>
    </source>
</evidence>
<dbReference type="RefSeq" id="WP_244508574.1">
    <property type="nucleotide sequence ID" value="NZ_FNOI01000002.1"/>
</dbReference>
<dbReference type="EMBL" id="FNOI01000002">
    <property type="protein sequence ID" value="SDW75671.1"/>
    <property type="molecule type" value="Genomic_DNA"/>
</dbReference>
<gene>
    <name evidence="2" type="ORF">SAMN04488001_1723</name>
</gene>
<organism evidence="2 3">
    <name type="scientific">Litoreibacter albidus</name>
    <dbReference type="NCBI Taxonomy" id="670155"/>
    <lineage>
        <taxon>Bacteria</taxon>
        <taxon>Pseudomonadati</taxon>
        <taxon>Pseudomonadota</taxon>
        <taxon>Alphaproteobacteria</taxon>
        <taxon>Rhodobacterales</taxon>
        <taxon>Roseobacteraceae</taxon>
        <taxon>Litoreibacter</taxon>
    </lineage>
</organism>
<evidence type="ECO:0000259" key="1">
    <source>
        <dbReference type="PROSITE" id="PS51379"/>
    </source>
</evidence>
<dbReference type="GO" id="GO:0033354">
    <property type="term" value="P:chlorophyll cycle"/>
    <property type="evidence" value="ECO:0007669"/>
    <property type="project" value="TreeGrafter"/>
</dbReference>
<accession>A0A1H2W560</accession>
<name>A0A1H2W560_9RHOB</name>
<feature type="domain" description="4Fe-4S ferredoxin-type" evidence="1">
    <location>
        <begin position="5"/>
        <end position="33"/>
    </location>
</feature>
<dbReference type="InterPro" id="IPR007525">
    <property type="entry name" value="FrhB_FdhB_C"/>
</dbReference>
<protein>
    <submittedName>
        <fullName evidence="2">Coenzyme F420-reducing hydrogenase, beta subunit</fullName>
    </submittedName>
</protein>
<dbReference type="PANTHER" id="PTHR31332">
    <property type="entry name" value="7-HYDROXYMETHYL CHLOROPHYLL A REDUCTASE, CHLOROPLASTIC"/>
    <property type="match status" value="1"/>
</dbReference>
<dbReference type="PROSITE" id="PS51379">
    <property type="entry name" value="4FE4S_FER_2"/>
    <property type="match status" value="1"/>
</dbReference>
<reference evidence="3" key="1">
    <citation type="submission" date="2016-10" db="EMBL/GenBank/DDBJ databases">
        <authorList>
            <person name="Varghese N."/>
            <person name="Submissions S."/>
        </authorList>
    </citation>
    <scope>NUCLEOTIDE SEQUENCE [LARGE SCALE GENOMIC DNA]</scope>
    <source>
        <strain evidence="3">DSM 26922</strain>
    </source>
</reference>